<protein>
    <submittedName>
        <fullName evidence="1">Uncharacterized protein</fullName>
    </submittedName>
</protein>
<dbReference type="EMBL" id="JAFREM010000003">
    <property type="protein sequence ID" value="MBO1304829.1"/>
    <property type="molecule type" value="Genomic_DNA"/>
</dbReference>
<name>A0ABS3L5C4_9ENTE</name>
<sequence>MSKCGYGLPEQLCRAVSGQREKREEHQGGNRHISSCDDDVLGCFSRYWAC</sequence>
<dbReference type="Proteomes" id="UP000664601">
    <property type="component" value="Unassembled WGS sequence"/>
</dbReference>
<gene>
    <name evidence="1" type="ORF">JZO70_01550</name>
</gene>
<reference evidence="1 2" key="1">
    <citation type="submission" date="2021-03" db="EMBL/GenBank/DDBJ databases">
        <title>Enterococcal diversity collection.</title>
        <authorList>
            <person name="Gilmore M.S."/>
            <person name="Schwartzman J."/>
            <person name="Van Tyne D."/>
            <person name="Martin M."/>
            <person name="Earl A.M."/>
            <person name="Manson A.L."/>
            <person name="Straub T."/>
            <person name="Salamzade R."/>
            <person name="Saavedra J."/>
            <person name="Lebreton F."/>
            <person name="Prichula J."/>
            <person name="Schaufler K."/>
            <person name="Gaca A."/>
            <person name="Sgardioli B."/>
            <person name="Wagenaar J."/>
            <person name="Strong T."/>
        </authorList>
    </citation>
    <scope>NUCLEOTIDE SEQUENCE [LARGE SCALE GENOMIC DNA]</scope>
    <source>
        <strain evidence="1 2">669A</strain>
    </source>
</reference>
<evidence type="ECO:0000313" key="2">
    <source>
        <dbReference type="Proteomes" id="UP000664601"/>
    </source>
</evidence>
<accession>A0ABS3L5C4</accession>
<proteinExistence type="predicted"/>
<organism evidence="1 2">
    <name type="scientific">Candidatus Enterococcus moelleringii</name>
    <dbReference type="NCBI Taxonomy" id="2815325"/>
    <lineage>
        <taxon>Bacteria</taxon>
        <taxon>Bacillati</taxon>
        <taxon>Bacillota</taxon>
        <taxon>Bacilli</taxon>
        <taxon>Lactobacillales</taxon>
        <taxon>Enterococcaceae</taxon>
        <taxon>Enterococcus</taxon>
    </lineage>
</organism>
<keyword evidence="2" id="KW-1185">Reference proteome</keyword>
<comment type="caution">
    <text evidence="1">The sequence shown here is derived from an EMBL/GenBank/DDBJ whole genome shotgun (WGS) entry which is preliminary data.</text>
</comment>
<evidence type="ECO:0000313" key="1">
    <source>
        <dbReference type="EMBL" id="MBO1304829.1"/>
    </source>
</evidence>
<dbReference type="RefSeq" id="WP_207671773.1">
    <property type="nucleotide sequence ID" value="NZ_JAFREM010000003.1"/>
</dbReference>